<feature type="region of interest" description="Disordered" evidence="1">
    <location>
        <begin position="29"/>
        <end position="64"/>
    </location>
</feature>
<keyword evidence="2" id="KW-0472">Membrane</keyword>
<name>A0ABP4HQ88_9ACTN</name>
<feature type="chain" id="PRO_5047359325" evidence="3">
    <location>
        <begin position="17"/>
        <end position="555"/>
    </location>
</feature>
<keyword evidence="2" id="KW-0812">Transmembrane</keyword>
<gene>
    <name evidence="4" type="ORF">GCM10009665_72720</name>
</gene>
<dbReference type="Proteomes" id="UP001500037">
    <property type="component" value="Unassembled WGS sequence"/>
</dbReference>
<feature type="compositionally biased region" description="Pro residues" evidence="1">
    <location>
        <begin position="29"/>
        <end position="57"/>
    </location>
</feature>
<keyword evidence="5" id="KW-1185">Reference proteome</keyword>
<accession>A0ABP4HQ88</accession>
<feature type="region of interest" description="Disordered" evidence="1">
    <location>
        <begin position="510"/>
        <end position="555"/>
    </location>
</feature>
<evidence type="ECO:0000313" key="4">
    <source>
        <dbReference type="EMBL" id="GAA1274811.1"/>
    </source>
</evidence>
<evidence type="ECO:0000313" key="5">
    <source>
        <dbReference type="Proteomes" id="UP001500037"/>
    </source>
</evidence>
<reference evidence="5" key="1">
    <citation type="journal article" date="2019" name="Int. J. Syst. Evol. Microbiol.">
        <title>The Global Catalogue of Microorganisms (GCM) 10K type strain sequencing project: providing services to taxonomists for standard genome sequencing and annotation.</title>
        <authorList>
            <consortium name="The Broad Institute Genomics Platform"/>
            <consortium name="The Broad Institute Genome Sequencing Center for Infectious Disease"/>
            <person name="Wu L."/>
            <person name="Ma J."/>
        </authorList>
    </citation>
    <scope>NUCLEOTIDE SEQUENCE [LARGE SCALE GENOMIC DNA]</scope>
    <source>
        <strain evidence="5">JCM 13004</strain>
    </source>
</reference>
<keyword evidence="2" id="KW-1133">Transmembrane helix</keyword>
<feature type="transmembrane region" description="Helical" evidence="2">
    <location>
        <begin position="468"/>
        <end position="488"/>
    </location>
</feature>
<keyword evidence="3" id="KW-0732">Signal</keyword>
<feature type="transmembrane region" description="Helical" evidence="2">
    <location>
        <begin position="162"/>
        <end position="181"/>
    </location>
</feature>
<feature type="compositionally biased region" description="Pro residues" evidence="1">
    <location>
        <begin position="546"/>
        <end position="555"/>
    </location>
</feature>
<evidence type="ECO:0000256" key="2">
    <source>
        <dbReference type="SAM" id="Phobius"/>
    </source>
</evidence>
<feature type="transmembrane region" description="Helical" evidence="2">
    <location>
        <begin position="80"/>
        <end position="104"/>
    </location>
</feature>
<feature type="transmembrane region" description="Helical" evidence="2">
    <location>
        <begin position="381"/>
        <end position="400"/>
    </location>
</feature>
<sequence>MALCVCCGAASAPGAAGCAACGQALPPSRAPGPPPWGPPAPPATIGPPAPADPPDPTAAPWGLGVPYRPSTGRGRALWALWWPAVRALIAPTALLLVVAALAAIPDHGSLFDLFGASVPPYGARYGGMLALTLTAFGAPWQLTVGSGPQIPAGAEHLTFHLLPMTVTLAWLGLLRLGLHAAQRARTARTGRPPSGAEALREAARTALVASVVTLLIGLLSGTDWQRPAPGAGGGWLPGGSAPVWGSHLAAGAGWAWAVLGSAVLAGLPALAVHGTDALRRAARRDARPRGWAVAGLLSAQVLAVAAAAAALAGLVLLALRGHGGATLAGLAVLPNLGLQLIGFGSGATLAAGGHSYRDGHEPLRGPAGWHTSLLDLPSADGAWRLAVLAAIATAALLGFAAHRRGLDRAGRLRLATVHWAALSALMLLSGALTESAWSVARRAAADGDPAGALVGGLGEVRLSTHSSVALGVAGVLLANLLWTALGALPLPELLSPRVAALPPASPRPAAYLPQPAYPPQPAHAPHPAPPAPGAPSAPQGPAAALLPPPTDVLDH</sequence>
<dbReference type="EMBL" id="BAAALF010000252">
    <property type="protein sequence ID" value="GAA1274811.1"/>
    <property type="molecule type" value="Genomic_DNA"/>
</dbReference>
<feature type="compositionally biased region" description="Pro residues" evidence="1">
    <location>
        <begin position="515"/>
        <end position="535"/>
    </location>
</feature>
<evidence type="ECO:0000256" key="3">
    <source>
        <dbReference type="SAM" id="SignalP"/>
    </source>
</evidence>
<feature type="signal peptide" evidence="3">
    <location>
        <begin position="1"/>
        <end position="16"/>
    </location>
</feature>
<feature type="transmembrane region" description="Helical" evidence="2">
    <location>
        <begin position="253"/>
        <end position="272"/>
    </location>
</feature>
<feature type="compositionally biased region" description="Low complexity" evidence="1">
    <location>
        <begin position="536"/>
        <end position="545"/>
    </location>
</feature>
<comment type="caution">
    <text evidence="4">The sequence shown here is derived from an EMBL/GenBank/DDBJ whole genome shotgun (WGS) entry which is preliminary data.</text>
</comment>
<feature type="transmembrane region" description="Helical" evidence="2">
    <location>
        <begin position="293"/>
        <end position="319"/>
    </location>
</feature>
<evidence type="ECO:0000256" key="1">
    <source>
        <dbReference type="SAM" id="MobiDB-lite"/>
    </source>
</evidence>
<feature type="transmembrane region" description="Helical" evidence="2">
    <location>
        <begin position="412"/>
        <end position="432"/>
    </location>
</feature>
<feature type="transmembrane region" description="Helical" evidence="2">
    <location>
        <begin position="202"/>
        <end position="220"/>
    </location>
</feature>
<proteinExistence type="predicted"/>
<organism evidence="4 5">
    <name type="scientific">Kitasatospora nipponensis</name>
    <dbReference type="NCBI Taxonomy" id="258049"/>
    <lineage>
        <taxon>Bacteria</taxon>
        <taxon>Bacillati</taxon>
        <taxon>Actinomycetota</taxon>
        <taxon>Actinomycetes</taxon>
        <taxon>Kitasatosporales</taxon>
        <taxon>Streptomycetaceae</taxon>
        <taxon>Kitasatospora</taxon>
    </lineage>
</organism>
<protein>
    <submittedName>
        <fullName evidence="4">Uncharacterized protein</fullName>
    </submittedName>
</protein>